<gene>
    <name evidence="1" type="ORF">RCL2_001028900</name>
</gene>
<evidence type="ECO:0000313" key="2">
    <source>
        <dbReference type="Proteomes" id="UP000615446"/>
    </source>
</evidence>
<protein>
    <submittedName>
        <fullName evidence="1">Uncharacterized protein</fullName>
    </submittedName>
</protein>
<organism evidence="1 2">
    <name type="scientific">Rhizophagus clarus</name>
    <dbReference type="NCBI Taxonomy" id="94130"/>
    <lineage>
        <taxon>Eukaryota</taxon>
        <taxon>Fungi</taxon>
        <taxon>Fungi incertae sedis</taxon>
        <taxon>Mucoromycota</taxon>
        <taxon>Glomeromycotina</taxon>
        <taxon>Glomeromycetes</taxon>
        <taxon>Glomerales</taxon>
        <taxon>Glomeraceae</taxon>
        <taxon>Rhizophagus</taxon>
    </lineage>
</organism>
<evidence type="ECO:0000313" key="1">
    <source>
        <dbReference type="EMBL" id="GES83125.1"/>
    </source>
</evidence>
<accession>A0A8H3LB39</accession>
<reference evidence="1" key="1">
    <citation type="submission" date="2019-10" db="EMBL/GenBank/DDBJ databases">
        <title>Conservation and host-specific expression of non-tandemly repeated heterogenous ribosome RNA gene in arbuscular mycorrhizal fungi.</title>
        <authorList>
            <person name="Maeda T."/>
            <person name="Kobayashi Y."/>
            <person name="Nakagawa T."/>
            <person name="Ezawa T."/>
            <person name="Yamaguchi K."/>
            <person name="Bino T."/>
            <person name="Nishimoto Y."/>
            <person name="Shigenobu S."/>
            <person name="Kawaguchi M."/>
        </authorList>
    </citation>
    <scope>NUCLEOTIDE SEQUENCE</scope>
    <source>
        <strain evidence="1">HR1</strain>
    </source>
</reference>
<dbReference type="EMBL" id="BLAL01000066">
    <property type="protein sequence ID" value="GES83125.1"/>
    <property type="molecule type" value="Genomic_DNA"/>
</dbReference>
<proteinExistence type="predicted"/>
<name>A0A8H3LB39_9GLOM</name>
<dbReference type="Proteomes" id="UP000615446">
    <property type="component" value="Unassembled WGS sequence"/>
</dbReference>
<comment type="caution">
    <text evidence="1">The sequence shown here is derived from an EMBL/GenBank/DDBJ whole genome shotgun (WGS) entry which is preliminary data.</text>
</comment>
<dbReference type="AlphaFoldDB" id="A0A8H3LB39"/>
<sequence>MALSFFFLVKLTQAFFNLTYKNLPNSALSHKLHSHYSIIVQFINTSCTFREHWPRSRNKCLCKLTSLIIRNSAFYFYYRYTGERFFELLMNNDILT</sequence>